<evidence type="ECO:0000313" key="3">
    <source>
        <dbReference type="Proteomes" id="UP001176941"/>
    </source>
</evidence>
<protein>
    <submittedName>
        <fullName evidence="2">Uncharacterized protein</fullName>
    </submittedName>
</protein>
<accession>A0ABN8YME4</accession>
<feature type="region of interest" description="Disordered" evidence="1">
    <location>
        <begin position="79"/>
        <end position="103"/>
    </location>
</feature>
<dbReference type="EMBL" id="OX459938">
    <property type="protein sequence ID" value="CAI9160904.1"/>
    <property type="molecule type" value="Genomic_DNA"/>
</dbReference>
<evidence type="ECO:0000313" key="2">
    <source>
        <dbReference type="EMBL" id="CAI9160904.1"/>
    </source>
</evidence>
<organism evidence="2 3">
    <name type="scientific">Rangifer tarandus platyrhynchus</name>
    <name type="common">Svalbard reindeer</name>
    <dbReference type="NCBI Taxonomy" id="3082113"/>
    <lineage>
        <taxon>Eukaryota</taxon>
        <taxon>Metazoa</taxon>
        <taxon>Chordata</taxon>
        <taxon>Craniata</taxon>
        <taxon>Vertebrata</taxon>
        <taxon>Euteleostomi</taxon>
        <taxon>Mammalia</taxon>
        <taxon>Eutheria</taxon>
        <taxon>Laurasiatheria</taxon>
        <taxon>Artiodactyla</taxon>
        <taxon>Ruminantia</taxon>
        <taxon>Pecora</taxon>
        <taxon>Cervidae</taxon>
        <taxon>Odocoileinae</taxon>
        <taxon>Rangifer</taxon>
    </lineage>
</organism>
<sequence>MGWPGNMGWSGNMGWPSNIGPFRGHNTVRCMTAFPSHGFLHSDDSSSGRASYATSEPWKHLVKYRLCPRPCCGDSPKCVRRHRPETDPQHQLQGLHSQDQAAVPTEGLRHVVCRGSVCEGNKGSGPDAG</sequence>
<keyword evidence="3" id="KW-1185">Reference proteome</keyword>
<gene>
    <name evidence="2" type="ORF">MRATA1EN1_LOCUS9866</name>
</gene>
<proteinExistence type="predicted"/>
<dbReference type="Proteomes" id="UP001176941">
    <property type="component" value="Chromosome 2"/>
</dbReference>
<name>A0ABN8YME4_RANTA</name>
<evidence type="ECO:0000256" key="1">
    <source>
        <dbReference type="SAM" id="MobiDB-lite"/>
    </source>
</evidence>
<feature type="compositionally biased region" description="Polar residues" evidence="1">
    <location>
        <begin position="89"/>
        <end position="100"/>
    </location>
</feature>
<reference evidence="2" key="1">
    <citation type="submission" date="2023-04" db="EMBL/GenBank/DDBJ databases">
        <authorList>
            <consortium name="ELIXIR-Norway"/>
        </authorList>
    </citation>
    <scope>NUCLEOTIDE SEQUENCE [LARGE SCALE GENOMIC DNA]</scope>
</reference>